<proteinExistence type="predicted"/>
<protein>
    <submittedName>
        <fullName evidence="1">2242_t:CDS:1</fullName>
    </submittedName>
</protein>
<gene>
    <name evidence="1" type="ORF">RPERSI_LOCUS18538</name>
</gene>
<sequence length="114" mass="13422">MIKSFGDKETERLFKKEFVAKFQKIAKVTYRKLKMLNNAERLEDLDFPSNRFRKMLGEILREELLIPLNISGEKLAQELKVDKKIVEEIIGEKRNITPDIALRLSCYFPQSAQF</sequence>
<keyword evidence="2" id="KW-1185">Reference proteome</keyword>
<evidence type="ECO:0000313" key="2">
    <source>
        <dbReference type="Proteomes" id="UP000789920"/>
    </source>
</evidence>
<accession>A0ACA9RDE4</accession>
<organism evidence="1 2">
    <name type="scientific">Racocetra persica</name>
    <dbReference type="NCBI Taxonomy" id="160502"/>
    <lineage>
        <taxon>Eukaryota</taxon>
        <taxon>Fungi</taxon>
        <taxon>Fungi incertae sedis</taxon>
        <taxon>Mucoromycota</taxon>
        <taxon>Glomeromycotina</taxon>
        <taxon>Glomeromycetes</taxon>
        <taxon>Diversisporales</taxon>
        <taxon>Gigasporaceae</taxon>
        <taxon>Racocetra</taxon>
    </lineage>
</organism>
<evidence type="ECO:0000313" key="1">
    <source>
        <dbReference type="EMBL" id="CAG8787441.1"/>
    </source>
</evidence>
<dbReference type="Proteomes" id="UP000789920">
    <property type="component" value="Unassembled WGS sequence"/>
</dbReference>
<name>A0ACA9RDE4_9GLOM</name>
<comment type="caution">
    <text evidence="1">The sequence shown here is derived from an EMBL/GenBank/DDBJ whole genome shotgun (WGS) entry which is preliminary data.</text>
</comment>
<reference evidence="1" key="1">
    <citation type="submission" date="2021-06" db="EMBL/GenBank/DDBJ databases">
        <authorList>
            <person name="Kallberg Y."/>
            <person name="Tangrot J."/>
            <person name="Rosling A."/>
        </authorList>
    </citation>
    <scope>NUCLEOTIDE SEQUENCE</scope>
    <source>
        <strain evidence="1">MA461A</strain>
    </source>
</reference>
<dbReference type="EMBL" id="CAJVQC010049318">
    <property type="protein sequence ID" value="CAG8787441.1"/>
    <property type="molecule type" value="Genomic_DNA"/>
</dbReference>